<evidence type="ECO:0000259" key="14">
    <source>
        <dbReference type="SMART" id="SM00458"/>
    </source>
</evidence>
<dbReference type="SUPFAM" id="SSF50370">
    <property type="entry name" value="Ricin B-like lectins"/>
    <property type="match status" value="1"/>
</dbReference>
<keyword evidence="7 13" id="KW-1133">Transmembrane helix</keyword>
<dbReference type="PANTHER" id="PTHR11675:SF63">
    <property type="entry name" value="POLYPEPTIDE N-ACETYLGALACTOSAMINYLTRANSFERASE"/>
    <property type="match status" value="1"/>
</dbReference>
<sequence>MVSINKSFIYGVGFASLTWIISLYLYTQLSINSNGYSKDFTSNSEILRNDVVDKVSKFKRKYVDKSYYKKNQGHPFNNKALVERLKPVEKYKQEANNNVEKDLFELGLVQNVEEQKIKDEGYKVHAYNILISNKLDLHRYIPDTRNSLCKNISYETNLPSASIIICFFNEHNTTLLRTVHSILDRTPDNLLNEIILVDDYSDLKNLHEDIESYIKSHKLNKVKLFKTERREGLIRARIFGSQKAKGEVLVFLDSHVEVNRGWMEPLLTRIKDKKSNVVMPVIDIINPDTFAYSSSPLVRGGFNWGLHFKWENLPKGTLSKPEDFVKSIKSPTMAGGLFAINRKYFIDIGEYDAGMNIWGGENLEISFRIWMCGGSLELIPCSRVGHVFRHRRPYGSPDGEDTMLHNSLRVANVWMDDYKEYFYNQNKHAKDVNFGDVTSRIQLRKELKCQDFDWYLKNIYPELILPSDDEERLKKKWSALEHDKYQPWHSRKRNYIDEFQIRLKNSSLCIQSAKDVKTKSSLLVLRPCIKSKNQIWYETDKNELVLAQLLCLQAATPNPILYKCHELGADQEWKHKEGTNSPIYNLGAGTCLGVSKRKVNATLEMKLCTDPNLSTWDFINV</sequence>
<keyword evidence="11" id="KW-0325">Glycoprotein</keyword>
<keyword evidence="5 13" id="KW-0430">Lectin</keyword>
<evidence type="ECO:0000313" key="15">
    <source>
        <dbReference type="Proteomes" id="UP000504635"/>
    </source>
</evidence>
<evidence type="ECO:0000256" key="6">
    <source>
        <dbReference type="ARBA" id="ARBA00022968"/>
    </source>
</evidence>
<dbReference type="GO" id="GO:0005112">
    <property type="term" value="F:Notch binding"/>
    <property type="evidence" value="ECO:0007669"/>
    <property type="project" value="TreeGrafter"/>
</dbReference>
<dbReference type="EC" id="2.4.1.-" evidence="13"/>
<dbReference type="PANTHER" id="PTHR11675">
    <property type="entry name" value="N-ACETYLGALACTOSAMINYLTRANSFERASE"/>
    <property type="match status" value="1"/>
</dbReference>
<keyword evidence="6" id="KW-0735">Signal-anchor</keyword>
<dbReference type="InterPro" id="IPR029044">
    <property type="entry name" value="Nucleotide-diphossugar_trans"/>
</dbReference>
<dbReference type="Gene3D" id="2.80.10.50">
    <property type="match status" value="1"/>
</dbReference>
<dbReference type="KEGG" id="soy:115876359"/>
<dbReference type="InterPro" id="IPR045885">
    <property type="entry name" value="GalNAc-T"/>
</dbReference>
<dbReference type="GeneID" id="115876359"/>
<gene>
    <name evidence="16" type="primary">LOC115876359</name>
</gene>
<feature type="transmembrane region" description="Helical" evidence="13">
    <location>
        <begin position="7"/>
        <end position="26"/>
    </location>
</feature>
<protein>
    <recommendedName>
        <fullName evidence="13">Polypeptide N-acetylgalactosaminyltransferase</fullName>
        <ecNumber evidence="13">2.4.1.-</ecNumber>
    </recommendedName>
    <alternativeName>
        <fullName evidence="13">Protein-UDP acetylgalactosaminyltransferase</fullName>
    </alternativeName>
</protein>
<organism evidence="15 16">
    <name type="scientific">Sitophilus oryzae</name>
    <name type="common">Rice weevil</name>
    <name type="synonym">Curculio oryzae</name>
    <dbReference type="NCBI Taxonomy" id="7048"/>
    <lineage>
        <taxon>Eukaryota</taxon>
        <taxon>Metazoa</taxon>
        <taxon>Ecdysozoa</taxon>
        <taxon>Arthropoda</taxon>
        <taxon>Hexapoda</taxon>
        <taxon>Insecta</taxon>
        <taxon>Pterygota</taxon>
        <taxon>Neoptera</taxon>
        <taxon>Endopterygota</taxon>
        <taxon>Coleoptera</taxon>
        <taxon>Polyphaga</taxon>
        <taxon>Cucujiformia</taxon>
        <taxon>Curculionidae</taxon>
        <taxon>Dryophthorinae</taxon>
        <taxon>Sitophilus</taxon>
    </lineage>
</organism>
<keyword evidence="9 13" id="KW-0472">Membrane</keyword>
<evidence type="ECO:0000256" key="8">
    <source>
        <dbReference type="ARBA" id="ARBA00023034"/>
    </source>
</evidence>
<dbReference type="OrthoDB" id="9982049at2759"/>
<dbReference type="GO" id="GO:0008593">
    <property type="term" value="P:regulation of Notch signaling pathway"/>
    <property type="evidence" value="ECO:0007669"/>
    <property type="project" value="TreeGrafter"/>
</dbReference>
<keyword evidence="10 13" id="KW-1015">Disulfide bond</keyword>
<evidence type="ECO:0000256" key="12">
    <source>
        <dbReference type="ARBA" id="ARBA00023211"/>
    </source>
</evidence>
<keyword evidence="13" id="KW-0808">Transferase</keyword>
<dbReference type="InterPro" id="IPR001173">
    <property type="entry name" value="Glyco_trans_2-like"/>
</dbReference>
<dbReference type="CDD" id="cd23440">
    <property type="entry name" value="beta-trefoil_Ricin_GALNT11"/>
    <property type="match status" value="1"/>
</dbReference>
<comment type="cofactor">
    <cofactor evidence="1 13">
        <name>Mn(2+)</name>
        <dbReference type="ChEBI" id="CHEBI:29035"/>
    </cofactor>
</comment>
<dbReference type="AlphaFoldDB" id="A0A6J2X9N2"/>
<keyword evidence="8 13" id="KW-0333">Golgi apparatus</keyword>
<reference evidence="16" key="1">
    <citation type="submission" date="2025-08" db="UniProtKB">
        <authorList>
            <consortium name="RefSeq"/>
        </authorList>
    </citation>
    <scope>IDENTIFICATION</scope>
    <source>
        <tissue evidence="16">Gonads</tissue>
    </source>
</reference>
<dbReference type="InParanoid" id="A0A6J2X9N2"/>
<accession>A0A6J2X9N2</accession>
<dbReference type="InterPro" id="IPR035992">
    <property type="entry name" value="Ricin_B-like_lectins"/>
</dbReference>
<evidence type="ECO:0000256" key="5">
    <source>
        <dbReference type="ARBA" id="ARBA00022734"/>
    </source>
</evidence>
<dbReference type="SUPFAM" id="SSF53448">
    <property type="entry name" value="Nucleotide-diphospho-sugar transferases"/>
    <property type="match status" value="1"/>
</dbReference>
<evidence type="ECO:0000256" key="2">
    <source>
        <dbReference type="ARBA" id="ARBA00004323"/>
    </source>
</evidence>
<dbReference type="Gene3D" id="3.90.550.10">
    <property type="entry name" value="Spore Coat Polysaccharide Biosynthesis Protein SpsA, Chain A"/>
    <property type="match status" value="1"/>
</dbReference>
<dbReference type="CDD" id="cd02510">
    <property type="entry name" value="pp-GalNAc-T"/>
    <property type="match status" value="1"/>
</dbReference>
<evidence type="ECO:0000256" key="13">
    <source>
        <dbReference type="RuleBase" id="RU361242"/>
    </source>
</evidence>
<dbReference type="UniPathway" id="UPA00378"/>
<evidence type="ECO:0000256" key="11">
    <source>
        <dbReference type="ARBA" id="ARBA00023180"/>
    </source>
</evidence>
<keyword evidence="12 13" id="KW-0464">Manganese</keyword>
<comment type="subcellular location">
    <subcellularLocation>
        <location evidence="2 13">Golgi apparatus membrane</location>
        <topology evidence="2 13">Single-pass type II membrane protein</topology>
    </subcellularLocation>
</comment>
<keyword evidence="15" id="KW-1185">Reference proteome</keyword>
<dbReference type="GO" id="GO:0000139">
    <property type="term" value="C:Golgi membrane"/>
    <property type="evidence" value="ECO:0007669"/>
    <property type="project" value="UniProtKB-SubCell"/>
</dbReference>
<comment type="similarity">
    <text evidence="3 13">Belongs to the glycosyltransferase 2 family. GalNAc-T subfamily.</text>
</comment>
<evidence type="ECO:0000256" key="7">
    <source>
        <dbReference type="ARBA" id="ARBA00022989"/>
    </source>
</evidence>
<evidence type="ECO:0000256" key="10">
    <source>
        <dbReference type="ARBA" id="ARBA00023157"/>
    </source>
</evidence>
<dbReference type="FunCoup" id="A0A6J2X9N2">
    <property type="interactions" value="306"/>
</dbReference>
<dbReference type="FunFam" id="3.90.550.10:FF:000053">
    <property type="entry name" value="Polypeptide N-acetylgalactosaminyltransferase"/>
    <property type="match status" value="1"/>
</dbReference>
<dbReference type="Pfam" id="PF00652">
    <property type="entry name" value="Ricin_B_lectin"/>
    <property type="match status" value="1"/>
</dbReference>
<evidence type="ECO:0000256" key="9">
    <source>
        <dbReference type="ARBA" id="ARBA00023136"/>
    </source>
</evidence>
<dbReference type="SMART" id="SM00458">
    <property type="entry name" value="RICIN"/>
    <property type="match status" value="1"/>
</dbReference>
<dbReference type="GO" id="GO:0004653">
    <property type="term" value="F:polypeptide N-acetylgalactosaminyltransferase activity"/>
    <property type="evidence" value="ECO:0007669"/>
    <property type="project" value="TreeGrafter"/>
</dbReference>
<dbReference type="GO" id="GO:0006493">
    <property type="term" value="P:protein O-linked glycosylation"/>
    <property type="evidence" value="ECO:0007669"/>
    <property type="project" value="TreeGrafter"/>
</dbReference>
<evidence type="ECO:0000313" key="16">
    <source>
        <dbReference type="RefSeq" id="XP_030747958.1"/>
    </source>
</evidence>
<dbReference type="InterPro" id="IPR000772">
    <property type="entry name" value="Ricin_B_lectin"/>
</dbReference>
<comment type="pathway">
    <text evidence="13">Protein modification; protein glycosylation.</text>
</comment>
<dbReference type="RefSeq" id="XP_030747958.1">
    <property type="nucleotide sequence ID" value="XM_030892098.1"/>
</dbReference>
<evidence type="ECO:0000256" key="1">
    <source>
        <dbReference type="ARBA" id="ARBA00001936"/>
    </source>
</evidence>
<dbReference type="Pfam" id="PF00535">
    <property type="entry name" value="Glycos_transf_2"/>
    <property type="match status" value="1"/>
</dbReference>
<proteinExistence type="inferred from homology"/>
<feature type="domain" description="Ricin B lectin" evidence="14">
    <location>
        <begin position="497"/>
        <end position="619"/>
    </location>
</feature>
<dbReference type="GO" id="GO:0030246">
    <property type="term" value="F:carbohydrate binding"/>
    <property type="evidence" value="ECO:0007669"/>
    <property type="project" value="UniProtKB-KW"/>
</dbReference>
<name>A0A6J2X9N2_SITOR</name>
<evidence type="ECO:0000256" key="4">
    <source>
        <dbReference type="ARBA" id="ARBA00022692"/>
    </source>
</evidence>
<keyword evidence="4 13" id="KW-0812">Transmembrane</keyword>
<dbReference type="PROSITE" id="PS50231">
    <property type="entry name" value="RICIN_B_LECTIN"/>
    <property type="match status" value="1"/>
</dbReference>
<evidence type="ECO:0000256" key="3">
    <source>
        <dbReference type="ARBA" id="ARBA00005680"/>
    </source>
</evidence>
<keyword evidence="13" id="KW-0328">Glycosyltransferase</keyword>
<dbReference type="Proteomes" id="UP000504635">
    <property type="component" value="Unplaced"/>
</dbReference>